<evidence type="ECO:0000256" key="1">
    <source>
        <dbReference type="SAM" id="MobiDB-lite"/>
    </source>
</evidence>
<keyword evidence="3" id="KW-1185">Reference proteome</keyword>
<sequence length="112" mass="11865">MYNESIFRTLLVSSGPLTHPSRVSTSTSTSTSTMSPSEPHPESQDHTGQQSHVVGREVMLSPLKGGTLQPVPCMPLLPALVAAVPNHAALWTRTKEGISVGRSAGECLKEGM</sequence>
<evidence type="ECO:0000313" key="2">
    <source>
        <dbReference type="EMBL" id="MPC35836.1"/>
    </source>
</evidence>
<feature type="compositionally biased region" description="Low complexity" evidence="1">
    <location>
        <begin position="18"/>
        <end position="37"/>
    </location>
</feature>
<comment type="caution">
    <text evidence="2">The sequence shown here is derived from an EMBL/GenBank/DDBJ whole genome shotgun (WGS) entry which is preliminary data.</text>
</comment>
<dbReference type="Proteomes" id="UP000324222">
    <property type="component" value="Unassembled WGS sequence"/>
</dbReference>
<dbReference type="EMBL" id="VSRR010003358">
    <property type="protein sequence ID" value="MPC35836.1"/>
    <property type="molecule type" value="Genomic_DNA"/>
</dbReference>
<reference evidence="2 3" key="1">
    <citation type="submission" date="2019-05" db="EMBL/GenBank/DDBJ databases">
        <title>Another draft genome of Portunus trituberculatus and its Hox gene families provides insights of decapod evolution.</title>
        <authorList>
            <person name="Jeong J.-H."/>
            <person name="Song I."/>
            <person name="Kim S."/>
            <person name="Choi T."/>
            <person name="Kim D."/>
            <person name="Ryu S."/>
            <person name="Kim W."/>
        </authorList>
    </citation>
    <scope>NUCLEOTIDE SEQUENCE [LARGE SCALE GENOMIC DNA]</scope>
    <source>
        <tissue evidence="2">Muscle</tissue>
    </source>
</reference>
<proteinExistence type="predicted"/>
<organism evidence="2 3">
    <name type="scientific">Portunus trituberculatus</name>
    <name type="common">Swimming crab</name>
    <name type="synonym">Neptunus trituberculatus</name>
    <dbReference type="NCBI Taxonomy" id="210409"/>
    <lineage>
        <taxon>Eukaryota</taxon>
        <taxon>Metazoa</taxon>
        <taxon>Ecdysozoa</taxon>
        <taxon>Arthropoda</taxon>
        <taxon>Crustacea</taxon>
        <taxon>Multicrustacea</taxon>
        <taxon>Malacostraca</taxon>
        <taxon>Eumalacostraca</taxon>
        <taxon>Eucarida</taxon>
        <taxon>Decapoda</taxon>
        <taxon>Pleocyemata</taxon>
        <taxon>Brachyura</taxon>
        <taxon>Eubrachyura</taxon>
        <taxon>Portunoidea</taxon>
        <taxon>Portunidae</taxon>
        <taxon>Portuninae</taxon>
        <taxon>Portunus</taxon>
    </lineage>
</organism>
<name>A0A5B7ERJ3_PORTR</name>
<gene>
    <name evidence="2" type="ORF">E2C01_029272</name>
</gene>
<feature type="region of interest" description="Disordered" evidence="1">
    <location>
        <begin position="15"/>
        <end position="55"/>
    </location>
</feature>
<dbReference type="AlphaFoldDB" id="A0A5B7ERJ3"/>
<protein>
    <submittedName>
        <fullName evidence="2">Uncharacterized protein</fullName>
    </submittedName>
</protein>
<accession>A0A5B7ERJ3</accession>
<evidence type="ECO:0000313" key="3">
    <source>
        <dbReference type="Proteomes" id="UP000324222"/>
    </source>
</evidence>